<feature type="domain" description="RsaL-like HTH" evidence="1">
    <location>
        <begin position="5"/>
        <end position="48"/>
    </location>
</feature>
<dbReference type="SUPFAM" id="SSF47413">
    <property type="entry name" value="lambda repressor-like DNA-binding domains"/>
    <property type="match status" value="1"/>
</dbReference>
<organism evidence="2 3">
    <name type="scientific">Chromobacterium haemolyticum</name>
    <dbReference type="NCBI Taxonomy" id="394935"/>
    <lineage>
        <taxon>Bacteria</taxon>
        <taxon>Pseudomonadati</taxon>
        <taxon>Pseudomonadota</taxon>
        <taxon>Betaproteobacteria</taxon>
        <taxon>Neisseriales</taxon>
        <taxon>Chromobacteriaceae</taxon>
        <taxon>Chromobacterium</taxon>
    </lineage>
</organism>
<sequence>MQNVRAIRRQQSLNQHDFWLRLGVTQSGGSRYESGRRIPRPVQTLINVVYVHEIDLEKINPRNARLIRAVLDGEIDAEQLMKTAELCQQLKDNAEEVGMAAVAVAGQVRALGGQEGEPA</sequence>
<proteinExistence type="predicted"/>
<dbReference type="AlphaFoldDB" id="A0A1W0CCI8"/>
<name>A0A1W0CCI8_9NEIS</name>
<dbReference type="Pfam" id="PF22495">
    <property type="entry name" value="HTH_92"/>
    <property type="match status" value="1"/>
</dbReference>
<dbReference type="Gene3D" id="1.10.260.40">
    <property type="entry name" value="lambda repressor-like DNA-binding domains"/>
    <property type="match status" value="1"/>
</dbReference>
<protein>
    <recommendedName>
        <fullName evidence="1">RsaL-like HTH domain-containing protein</fullName>
    </recommendedName>
</protein>
<dbReference type="RefSeq" id="WP_179140852.1">
    <property type="nucleotide sequence ID" value="NZ_LXRL01000046.1"/>
</dbReference>
<evidence type="ECO:0000259" key="1">
    <source>
        <dbReference type="Pfam" id="PF22495"/>
    </source>
</evidence>
<dbReference type="GO" id="GO:0003677">
    <property type="term" value="F:DNA binding"/>
    <property type="evidence" value="ECO:0007669"/>
    <property type="project" value="InterPro"/>
</dbReference>
<dbReference type="CDD" id="cd00093">
    <property type="entry name" value="HTH_XRE"/>
    <property type="match status" value="1"/>
</dbReference>
<comment type="caution">
    <text evidence="2">The sequence shown here is derived from an EMBL/GenBank/DDBJ whole genome shotgun (WGS) entry which is preliminary data.</text>
</comment>
<dbReference type="Proteomes" id="UP000192721">
    <property type="component" value="Unassembled WGS sequence"/>
</dbReference>
<dbReference type="InterPro" id="IPR055172">
    <property type="entry name" value="HTH_RsaL-like"/>
</dbReference>
<dbReference type="InterPro" id="IPR010982">
    <property type="entry name" value="Lambda_DNA-bd_dom_sf"/>
</dbReference>
<accession>A0A1W0CCI8</accession>
<evidence type="ECO:0000313" key="2">
    <source>
        <dbReference type="EMBL" id="OQS32477.1"/>
    </source>
</evidence>
<evidence type="ECO:0000313" key="3">
    <source>
        <dbReference type="Proteomes" id="UP000192721"/>
    </source>
</evidence>
<gene>
    <name evidence="2" type="ORF">B0T45_21730</name>
</gene>
<dbReference type="EMBL" id="MUKV01000046">
    <property type="protein sequence ID" value="OQS32477.1"/>
    <property type="molecule type" value="Genomic_DNA"/>
</dbReference>
<dbReference type="InterPro" id="IPR001387">
    <property type="entry name" value="Cro/C1-type_HTH"/>
</dbReference>
<reference evidence="2 3" key="1">
    <citation type="submission" date="2017-02" db="EMBL/GenBank/DDBJ databases">
        <title>Chromobacterium haemolyticum H5244.</title>
        <authorList>
            <person name="Gulvik C.A."/>
        </authorList>
    </citation>
    <scope>NUCLEOTIDE SEQUENCE [LARGE SCALE GENOMIC DNA]</scope>
    <source>
        <strain evidence="2 3">H5244</strain>
    </source>
</reference>